<feature type="chain" id="PRO_5009235813" evidence="2">
    <location>
        <begin position="25"/>
        <end position="750"/>
    </location>
</feature>
<organism evidence="3 4">
    <name type="scientific">Lachancea mirantina</name>
    <dbReference type="NCBI Taxonomy" id="1230905"/>
    <lineage>
        <taxon>Eukaryota</taxon>
        <taxon>Fungi</taxon>
        <taxon>Dikarya</taxon>
        <taxon>Ascomycota</taxon>
        <taxon>Saccharomycotina</taxon>
        <taxon>Saccharomycetes</taxon>
        <taxon>Saccharomycetales</taxon>
        <taxon>Saccharomycetaceae</taxon>
        <taxon>Lachancea</taxon>
    </lineage>
</organism>
<dbReference type="EMBL" id="LT598466">
    <property type="protein sequence ID" value="SCU82707.1"/>
    <property type="molecule type" value="Genomic_DNA"/>
</dbReference>
<feature type="compositionally biased region" description="Low complexity" evidence="1">
    <location>
        <begin position="594"/>
        <end position="609"/>
    </location>
</feature>
<feature type="compositionally biased region" description="Polar residues" evidence="1">
    <location>
        <begin position="549"/>
        <end position="593"/>
    </location>
</feature>
<name>A0A1G4IZV1_9SACH</name>
<dbReference type="AlphaFoldDB" id="A0A1G4IZV1"/>
<gene>
    <name evidence="3" type="ORF">LAMI_0C00562G</name>
</gene>
<evidence type="ECO:0000313" key="3">
    <source>
        <dbReference type="EMBL" id="SCU82707.1"/>
    </source>
</evidence>
<reference evidence="4" key="1">
    <citation type="submission" date="2016-03" db="EMBL/GenBank/DDBJ databases">
        <authorList>
            <person name="Devillers H."/>
        </authorList>
    </citation>
    <scope>NUCLEOTIDE SEQUENCE [LARGE SCALE GENOMIC DNA]</scope>
</reference>
<dbReference type="OrthoDB" id="4060030at2759"/>
<keyword evidence="4" id="KW-1185">Reference proteome</keyword>
<keyword evidence="2" id="KW-0732">Signal</keyword>
<evidence type="ECO:0000256" key="1">
    <source>
        <dbReference type="SAM" id="MobiDB-lite"/>
    </source>
</evidence>
<feature type="region of interest" description="Disordered" evidence="1">
    <location>
        <begin position="549"/>
        <end position="612"/>
    </location>
</feature>
<proteinExistence type="predicted"/>
<dbReference type="STRING" id="1230905.A0A1G4IZV1"/>
<sequence>MVSLKTTALLALTTLFEATRAAYGNQTTSSTTLSQITPTSTGFLSSVQLIDAQTGTNTSDDKNHWFLIEAGVYLSANFSDELYLTVPPEFTNLPSGPFDLMDGSNVAGSVTYNSSNVFTIIPSVAGQNDRTATFNFLTKLSSSAADAITSPGNIDYTFDVSSGKPFVQTLNFAARSSTVSSTNAGVTQDSRIWYSLEVPFSEYPGSLNFAATFSDADAFKFDPSMTNVQIVTAVDGFNNPTKAVNFTGYTDNSDQYGINLNVSTQISGGRALLFKFFSEPASKNSAEIVATLRYPTLSTYKREISIIFEENVYLIPQANVGEFGETVSVMTDFQWFSTISASNSSMAAPTIMPTTSTNSSGTVSTTFTGSLSSPTTIAANGTNASANSNNTVITKSALTINGSLTYTVVTKTDSGEYDIFTSLIPVATLSSSSSGAFPTITSSSAVNSLVRTESGSKLITTTENGQETVFTSWFPVATLTSSANAVSQADTGTILTNANLPTSGVTTKFFTSQYLTSVIFTTTSNGKVIEYTSWYPVTTEWSQVSTKTPQDYTASDRNGQAITSVKSSSDIPIKSASQIDRSSSITTTGLPTKTGQAETSSGSASQSRSFAMTAGNAAEMSTLISGTVISRTNVQTPSVTVIESLLGAESTAGLLASMSSMPSPSSTISVDANNSIGTTRSVKTLTSSSMTFSIGTESVSTYKALIGSQPSGSSTPGMSSSAIFSVFDGSASQLKSGLFVLVMGFVTFWL</sequence>
<evidence type="ECO:0000313" key="4">
    <source>
        <dbReference type="Proteomes" id="UP000191024"/>
    </source>
</evidence>
<dbReference type="Proteomes" id="UP000191024">
    <property type="component" value="Chromosome C"/>
</dbReference>
<accession>A0A1G4IZV1</accession>
<evidence type="ECO:0000256" key="2">
    <source>
        <dbReference type="SAM" id="SignalP"/>
    </source>
</evidence>
<feature type="signal peptide" evidence="2">
    <location>
        <begin position="1"/>
        <end position="24"/>
    </location>
</feature>
<protein>
    <submittedName>
        <fullName evidence="3">LAMI_0C00562g1_1</fullName>
    </submittedName>
</protein>